<protein>
    <submittedName>
        <fullName evidence="1">Uncharacterized protein</fullName>
    </submittedName>
</protein>
<dbReference type="EMBL" id="LZYO01000687">
    <property type="protein sequence ID" value="ODH12904.1"/>
    <property type="molecule type" value="Genomic_DNA"/>
</dbReference>
<organism evidence="1 2">
    <name type="scientific">Paracoccidioides brasiliensis</name>
    <dbReference type="NCBI Taxonomy" id="121759"/>
    <lineage>
        <taxon>Eukaryota</taxon>
        <taxon>Fungi</taxon>
        <taxon>Dikarya</taxon>
        <taxon>Ascomycota</taxon>
        <taxon>Pezizomycotina</taxon>
        <taxon>Eurotiomycetes</taxon>
        <taxon>Eurotiomycetidae</taxon>
        <taxon>Onygenales</taxon>
        <taxon>Ajellomycetaceae</taxon>
        <taxon>Paracoccidioides</taxon>
    </lineage>
</organism>
<evidence type="ECO:0000313" key="2">
    <source>
        <dbReference type="Proteomes" id="UP000242814"/>
    </source>
</evidence>
<dbReference type="Proteomes" id="UP000242814">
    <property type="component" value="Unassembled WGS sequence"/>
</dbReference>
<evidence type="ECO:0000313" key="1">
    <source>
        <dbReference type="EMBL" id="ODH12904.1"/>
    </source>
</evidence>
<name>A0A1D2J3N6_PARBR</name>
<accession>A0A1D2J3N6</accession>
<dbReference type="AlphaFoldDB" id="A0A1D2J3N6"/>
<reference evidence="1 2" key="1">
    <citation type="submission" date="2016-06" db="EMBL/GenBank/DDBJ databases">
        <authorList>
            <person name="Kjaerup R.B."/>
            <person name="Dalgaard T.S."/>
            <person name="Juul-Madsen H.R."/>
        </authorList>
    </citation>
    <scope>NUCLEOTIDE SEQUENCE [LARGE SCALE GENOMIC DNA]</scope>
    <source>
        <strain evidence="1 2">Pb300</strain>
    </source>
</reference>
<gene>
    <name evidence="1" type="ORF">ACO22_07799</name>
</gene>
<comment type="caution">
    <text evidence="1">The sequence shown here is derived from an EMBL/GenBank/DDBJ whole genome shotgun (WGS) entry which is preliminary data.</text>
</comment>
<feature type="non-terminal residue" evidence="1">
    <location>
        <position position="37"/>
    </location>
</feature>
<sequence>MDTRLQAIAWSGTSGIINSPLGDGIDGGEDEMGVVYS</sequence>
<proteinExistence type="predicted"/>